<dbReference type="GO" id="GO:0003677">
    <property type="term" value="F:DNA binding"/>
    <property type="evidence" value="ECO:0007669"/>
    <property type="project" value="TreeGrafter"/>
</dbReference>
<comment type="subcellular location">
    <subcellularLocation>
        <location evidence="1">Nucleus</location>
    </subcellularLocation>
</comment>
<feature type="compositionally biased region" description="Basic and acidic residues" evidence="3">
    <location>
        <begin position="150"/>
        <end position="162"/>
    </location>
</feature>
<dbReference type="AlphaFoldDB" id="A0A7J8CM58"/>
<name>A0A7J8CM58_ROUAE</name>
<evidence type="ECO:0000256" key="1">
    <source>
        <dbReference type="ARBA" id="ARBA00004123"/>
    </source>
</evidence>
<sequence length="162" mass="18076">MAAVGFEEFSAPPGSELALPPLFGGHILESELETEVEFVSGGLGGSGLRERDEEEEAARGRRRRQRELNRRKYQALGRRCREIEQVNERVLNRLHQVQRMRAARAQMPPPQATPRMSLQRKKGCPHPKGLQHPQNPAAQPLARGLVGGRGGEHPEKDGEESH</sequence>
<protein>
    <submittedName>
        <fullName evidence="5">TCF3 fusion partner</fullName>
    </submittedName>
</protein>
<dbReference type="GO" id="GO:0097190">
    <property type="term" value="P:apoptotic signaling pathway"/>
    <property type="evidence" value="ECO:0007669"/>
    <property type="project" value="TreeGrafter"/>
</dbReference>
<dbReference type="Proteomes" id="UP000593571">
    <property type="component" value="Unassembled WGS sequence"/>
</dbReference>
<reference evidence="5 6" key="1">
    <citation type="journal article" date="2020" name="Nature">
        <title>Six reference-quality genomes reveal evolution of bat adaptations.</title>
        <authorList>
            <person name="Jebb D."/>
            <person name="Huang Z."/>
            <person name="Pippel M."/>
            <person name="Hughes G.M."/>
            <person name="Lavrichenko K."/>
            <person name="Devanna P."/>
            <person name="Winkler S."/>
            <person name="Jermiin L.S."/>
            <person name="Skirmuntt E.C."/>
            <person name="Katzourakis A."/>
            <person name="Burkitt-Gray L."/>
            <person name="Ray D.A."/>
            <person name="Sullivan K.A.M."/>
            <person name="Roscito J.G."/>
            <person name="Kirilenko B.M."/>
            <person name="Davalos L.M."/>
            <person name="Corthals A.P."/>
            <person name="Power M.L."/>
            <person name="Jones G."/>
            <person name="Ransome R.D."/>
            <person name="Dechmann D.K.N."/>
            <person name="Locatelli A.G."/>
            <person name="Puechmaille S.J."/>
            <person name="Fedrigo O."/>
            <person name="Jarvis E.D."/>
            <person name="Hiller M."/>
            <person name="Vernes S.C."/>
            <person name="Myers E.W."/>
            <person name="Teeling E.C."/>
        </authorList>
    </citation>
    <scope>NUCLEOTIDE SEQUENCE [LARGE SCALE GENOMIC DNA]</scope>
    <source>
        <strain evidence="5">MRouAeg1</strain>
        <tissue evidence="5">Muscle</tissue>
    </source>
</reference>
<accession>A0A7J8CM58</accession>
<dbReference type="PANTHER" id="PTHR35084:SF1">
    <property type="entry name" value="TCF3 FUSION PARTNER"/>
    <property type="match status" value="1"/>
</dbReference>
<feature type="domain" description="INO80 complex subunit F" evidence="4">
    <location>
        <begin position="70"/>
        <end position="100"/>
    </location>
</feature>
<evidence type="ECO:0000256" key="2">
    <source>
        <dbReference type="ARBA" id="ARBA00023242"/>
    </source>
</evidence>
<evidence type="ECO:0000313" key="5">
    <source>
        <dbReference type="EMBL" id="KAF6411984.1"/>
    </source>
</evidence>
<dbReference type="GO" id="GO:0031011">
    <property type="term" value="C:Ino80 complex"/>
    <property type="evidence" value="ECO:0007669"/>
    <property type="project" value="TreeGrafter"/>
</dbReference>
<dbReference type="GO" id="GO:0043065">
    <property type="term" value="P:positive regulation of apoptotic process"/>
    <property type="evidence" value="ECO:0007669"/>
    <property type="project" value="TreeGrafter"/>
</dbReference>
<keyword evidence="6" id="KW-1185">Reference proteome</keyword>
<dbReference type="PANTHER" id="PTHR35084">
    <property type="entry name" value="TCF3 FUSION PARTNER"/>
    <property type="match status" value="1"/>
</dbReference>
<evidence type="ECO:0000259" key="4">
    <source>
        <dbReference type="Pfam" id="PF24245"/>
    </source>
</evidence>
<feature type="region of interest" description="Disordered" evidence="3">
    <location>
        <begin position="40"/>
        <end position="68"/>
    </location>
</feature>
<evidence type="ECO:0000256" key="3">
    <source>
        <dbReference type="SAM" id="MobiDB-lite"/>
    </source>
</evidence>
<feature type="region of interest" description="Disordered" evidence="3">
    <location>
        <begin position="99"/>
        <end position="162"/>
    </location>
</feature>
<evidence type="ECO:0000313" key="6">
    <source>
        <dbReference type="Proteomes" id="UP000593571"/>
    </source>
</evidence>
<dbReference type="EMBL" id="JACASE010000014">
    <property type="protein sequence ID" value="KAF6411984.1"/>
    <property type="molecule type" value="Genomic_DNA"/>
</dbReference>
<comment type="caution">
    <text evidence="5">The sequence shown here is derived from an EMBL/GenBank/DDBJ whole genome shotgun (WGS) entry which is preliminary data.</text>
</comment>
<organism evidence="5 6">
    <name type="scientific">Rousettus aegyptiacus</name>
    <name type="common">Egyptian fruit bat</name>
    <name type="synonym">Pteropus aegyptiacus</name>
    <dbReference type="NCBI Taxonomy" id="9407"/>
    <lineage>
        <taxon>Eukaryota</taxon>
        <taxon>Metazoa</taxon>
        <taxon>Chordata</taxon>
        <taxon>Craniata</taxon>
        <taxon>Vertebrata</taxon>
        <taxon>Euteleostomi</taxon>
        <taxon>Mammalia</taxon>
        <taxon>Eutheria</taxon>
        <taxon>Laurasiatheria</taxon>
        <taxon>Chiroptera</taxon>
        <taxon>Yinpterochiroptera</taxon>
        <taxon>Pteropodoidea</taxon>
        <taxon>Pteropodidae</taxon>
        <taxon>Rousettinae</taxon>
        <taxon>Rousettus</taxon>
    </lineage>
</organism>
<dbReference type="Pfam" id="PF24245">
    <property type="entry name" value="INO80F"/>
    <property type="match status" value="1"/>
</dbReference>
<keyword evidence="2" id="KW-0539">Nucleus</keyword>
<proteinExistence type="predicted"/>
<dbReference type="InterPro" id="IPR056513">
    <property type="entry name" value="INO80F"/>
</dbReference>
<dbReference type="InterPro" id="IPR033555">
    <property type="entry name" value="TFPT"/>
</dbReference>
<gene>
    <name evidence="5" type="ORF">HJG63_019141</name>
</gene>